<evidence type="ECO:0000313" key="3">
    <source>
        <dbReference type="EMBL" id="KOO36420.1"/>
    </source>
</evidence>
<accession>A0A0M0KC57</accession>
<name>A0A0M0KC57_ALKHA</name>
<sequence length="107" mass="12197">MSTLQYIGSQIRSLRKGNKWTLSELSKRSGVTLNYLAQLERGEVNVSVNKLDKVLQALNVEWSLVVPSPYDTTPLKAALIKECMELEDEKHLHIALSLVKELRRFES</sequence>
<gene>
    <name evidence="3" type="ORF">AMD02_19820</name>
</gene>
<proteinExistence type="predicted"/>
<dbReference type="Gene3D" id="1.10.260.40">
    <property type="entry name" value="lambda repressor-like DNA-binding domains"/>
    <property type="match status" value="1"/>
</dbReference>
<dbReference type="RefSeq" id="WP_010897116.1">
    <property type="nucleotide sequence ID" value="NZ_CP040441.1"/>
</dbReference>
<dbReference type="EMBL" id="LILD01000014">
    <property type="protein sequence ID" value="KOO36420.1"/>
    <property type="molecule type" value="Genomic_DNA"/>
</dbReference>
<dbReference type="GO" id="GO:0005829">
    <property type="term" value="C:cytosol"/>
    <property type="evidence" value="ECO:0007669"/>
    <property type="project" value="TreeGrafter"/>
</dbReference>
<dbReference type="InterPro" id="IPR010982">
    <property type="entry name" value="Lambda_DNA-bd_dom_sf"/>
</dbReference>
<dbReference type="GeneID" id="87596486"/>
<dbReference type="InterPro" id="IPR001387">
    <property type="entry name" value="Cro/C1-type_HTH"/>
</dbReference>
<dbReference type="GO" id="GO:0003677">
    <property type="term" value="F:DNA binding"/>
    <property type="evidence" value="ECO:0007669"/>
    <property type="project" value="UniProtKB-KW"/>
</dbReference>
<feature type="domain" description="HTH cro/C1-type" evidence="2">
    <location>
        <begin position="11"/>
        <end position="65"/>
    </location>
</feature>
<dbReference type="Pfam" id="PF01381">
    <property type="entry name" value="HTH_3"/>
    <property type="match status" value="1"/>
</dbReference>
<keyword evidence="1" id="KW-0238">DNA-binding</keyword>
<evidence type="ECO:0000256" key="1">
    <source>
        <dbReference type="ARBA" id="ARBA00023125"/>
    </source>
</evidence>
<dbReference type="SUPFAM" id="SSF47413">
    <property type="entry name" value="lambda repressor-like DNA-binding domains"/>
    <property type="match status" value="1"/>
</dbReference>
<dbReference type="SMART" id="SM00530">
    <property type="entry name" value="HTH_XRE"/>
    <property type="match status" value="1"/>
</dbReference>
<dbReference type="InterPro" id="IPR050807">
    <property type="entry name" value="TransReg_Diox_bact_type"/>
</dbReference>
<dbReference type="CDD" id="cd00093">
    <property type="entry name" value="HTH_XRE"/>
    <property type="match status" value="1"/>
</dbReference>
<dbReference type="GO" id="GO:0003700">
    <property type="term" value="F:DNA-binding transcription factor activity"/>
    <property type="evidence" value="ECO:0007669"/>
    <property type="project" value="TreeGrafter"/>
</dbReference>
<dbReference type="PANTHER" id="PTHR46797">
    <property type="entry name" value="HTH-TYPE TRANSCRIPTIONAL REGULATOR"/>
    <property type="match status" value="1"/>
</dbReference>
<dbReference type="PATRIC" id="fig|136160.3.peg.3959"/>
<organism evidence="3">
    <name type="scientific">Halalkalibacterium halodurans</name>
    <name type="common">Bacillus halodurans</name>
    <dbReference type="NCBI Taxonomy" id="86665"/>
    <lineage>
        <taxon>Bacteria</taxon>
        <taxon>Bacillati</taxon>
        <taxon>Bacillota</taxon>
        <taxon>Bacilli</taxon>
        <taxon>Bacillales</taxon>
        <taxon>Bacillaceae</taxon>
        <taxon>Halalkalibacterium (ex Joshi et al. 2022)</taxon>
    </lineage>
</organism>
<evidence type="ECO:0000259" key="2">
    <source>
        <dbReference type="PROSITE" id="PS50943"/>
    </source>
</evidence>
<reference evidence="3" key="1">
    <citation type="submission" date="2015-08" db="EMBL/GenBank/DDBJ databases">
        <title>Complete DNA Sequence of Pseudomonas syringae pv. actinidiae, the Causal Agent of Kiwifruit Canker Disease.</title>
        <authorList>
            <person name="Rikkerink E.H.A."/>
            <person name="Fineran P.C."/>
        </authorList>
    </citation>
    <scope>NUCLEOTIDE SEQUENCE</scope>
    <source>
        <strain evidence="3">DSM 13666</strain>
    </source>
</reference>
<dbReference type="AlphaFoldDB" id="A0A0M0KC57"/>
<protein>
    <submittedName>
        <fullName evidence="3">Transcriptional regulator</fullName>
    </submittedName>
</protein>
<comment type="caution">
    <text evidence="3">The sequence shown here is derived from an EMBL/GenBank/DDBJ whole genome shotgun (WGS) entry which is preliminary data.</text>
</comment>
<accession>A0A4Y7WUE5</accession>
<dbReference type="PROSITE" id="PS50943">
    <property type="entry name" value="HTH_CROC1"/>
    <property type="match status" value="1"/>
</dbReference>
<dbReference type="PANTHER" id="PTHR46797:SF1">
    <property type="entry name" value="METHYLPHOSPHONATE SYNTHASE"/>
    <property type="match status" value="1"/>
</dbReference>